<evidence type="ECO:0000313" key="9">
    <source>
        <dbReference type="EMBL" id="PVZ10107.1"/>
    </source>
</evidence>
<dbReference type="Gene3D" id="3.40.50.970">
    <property type="match status" value="2"/>
</dbReference>
<dbReference type="GO" id="GO:0030145">
    <property type="term" value="F:manganese ion binding"/>
    <property type="evidence" value="ECO:0007669"/>
    <property type="project" value="UniProtKB-UniRule"/>
</dbReference>
<dbReference type="GO" id="GO:0000287">
    <property type="term" value="F:magnesium ion binding"/>
    <property type="evidence" value="ECO:0007669"/>
    <property type="project" value="UniProtKB-UniRule"/>
</dbReference>
<dbReference type="EMBL" id="QEKW01000005">
    <property type="protein sequence ID" value="PVZ10107.1"/>
    <property type="molecule type" value="Genomic_DNA"/>
</dbReference>
<dbReference type="NCBIfam" id="TIGR00173">
    <property type="entry name" value="menD"/>
    <property type="match status" value="1"/>
</dbReference>
<feature type="domain" description="Thiamine pyrophosphate enzyme N-terminal TPP-binding" evidence="8">
    <location>
        <begin position="8"/>
        <end position="124"/>
    </location>
</feature>
<dbReference type="InterPro" id="IPR012001">
    <property type="entry name" value="Thiamin_PyroP_enz_TPP-bd_dom"/>
</dbReference>
<dbReference type="PANTHER" id="PTHR42916:SF1">
    <property type="entry name" value="PROTEIN PHYLLO, CHLOROPLASTIC"/>
    <property type="match status" value="1"/>
</dbReference>
<dbReference type="GO" id="GO:0009234">
    <property type="term" value="P:menaquinone biosynthetic process"/>
    <property type="evidence" value="ECO:0007669"/>
    <property type="project" value="UniProtKB-UniRule"/>
</dbReference>
<accession>A0A2U1FD37</accession>
<keyword evidence="2 6" id="KW-0479">Metal-binding</keyword>
<dbReference type="Proteomes" id="UP000245639">
    <property type="component" value="Unassembled WGS sequence"/>
</dbReference>
<dbReference type="InterPro" id="IPR029061">
    <property type="entry name" value="THDP-binding"/>
</dbReference>
<evidence type="ECO:0000313" key="10">
    <source>
        <dbReference type="Proteomes" id="UP000245639"/>
    </source>
</evidence>
<dbReference type="HAMAP" id="MF_01659">
    <property type="entry name" value="MenD"/>
    <property type="match status" value="1"/>
</dbReference>
<comment type="cofactor">
    <cofactor evidence="6">
        <name>Mg(2+)</name>
        <dbReference type="ChEBI" id="CHEBI:18420"/>
    </cofactor>
    <cofactor evidence="6">
        <name>Mn(2+)</name>
        <dbReference type="ChEBI" id="CHEBI:29035"/>
    </cofactor>
</comment>
<dbReference type="SUPFAM" id="SSF52518">
    <property type="entry name" value="Thiamin diphosphate-binding fold (THDP-binding)"/>
    <property type="match status" value="2"/>
</dbReference>
<comment type="pathway">
    <text evidence="6">Quinol/quinone metabolism; 1,4-dihydroxy-2-naphthoate biosynthesis; 1,4-dihydroxy-2-naphthoate from chorismate: step 2/7.</text>
</comment>
<dbReference type="Pfam" id="PF02776">
    <property type="entry name" value="TPP_enzyme_N"/>
    <property type="match status" value="1"/>
</dbReference>
<dbReference type="UniPathway" id="UPA00079"/>
<dbReference type="InterPro" id="IPR004433">
    <property type="entry name" value="MenaQ_synth_MenD"/>
</dbReference>
<dbReference type="PANTHER" id="PTHR42916">
    <property type="entry name" value="2-SUCCINYL-5-ENOLPYRUVYL-6-HYDROXY-3-CYCLOHEXENE-1-CARBOXYLATE SYNTHASE"/>
    <property type="match status" value="1"/>
</dbReference>
<evidence type="ECO:0000256" key="6">
    <source>
        <dbReference type="HAMAP-Rule" id="MF_01659"/>
    </source>
</evidence>
<dbReference type="OrthoDB" id="9791859at2"/>
<dbReference type="PIRSF" id="PIRSF004983">
    <property type="entry name" value="MenD"/>
    <property type="match status" value="1"/>
</dbReference>
<sequence>MTPSTAQAHVVVDEWVRAGVTDAVACPGSRNAPLLVALHAADREGRLRLHVRIDERGAGFLAVGLGAVSGRIVPVVVTSGTAVANLHPAVLEASRAGVGLLVVSADRPVELVGSGANQTIDQVGIFGAAVRATVVMPLAEDRPGAARTWRAVVARALDRAAGTSGGDPGPVQLNVPLREPLLDPTDHAPPEPDPALSGRADGAPWTRTTAAPPASALAPLSPRPGARTLVVAGYGGTPVPDATRLPDGVPVLAEPTSPLWSDPAGGRALRAGTWVLPAALDGLRDDLRPEQVVVLGRPTLHRAVSRLLADPCVTVLAVPSVAPTGGRPRPGWTDVAGAVTAVGALPPPDDWKPDPDFARAWAEADDRVSAVVAGAVTAAGAAAGERTRGSTDRRGTGPALAAATVAALPSGAHVVVGASAPIRDVALAATPRADVTVLSARGVSGIDGAVSLAVGVSLAHPGPTYALLGDLTFLHDTNGLLLGPEEPRGELTIVVANDDGGGIFTTLEQGAPRYAAAFERVFGTPHGTDLAALCSAHRVPHRRAALDELPTALAPVGRPGIRVVEVAVDRAERRSAGERTSAAVRAALAEGTDGPETRQ</sequence>
<dbReference type="GO" id="GO:0070204">
    <property type="term" value="F:2-succinyl-5-enolpyruvyl-6-hydroxy-3-cyclohexene-1-carboxylic-acid synthase activity"/>
    <property type="evidence" value="ECO:0007669"/>
    <property type="project" value="UniProtKB-UniRule"/>
</dbReference>
<comment type="subunit">
    <text evidence="6">Homodimer.</text>
</comment>
<keyword evidence="10" id="KW-1185">Reference proteome</keyword>
<evidence type="ECO:0000256" key="1">
    <source>
        <dbReference type="ARBA" id="ARBA00022679"/>
    </source>
</evidence>
<keyword evidence="5 6" id="KW-0464">Manganese</keyword>
<dbReference type="AlphaFoldDB" id="A0A2U1FD37"/>
<gene>
    <name evidence="6" type="primary">menD</name>
    <name evidence="9" type="ORF">C8D89_105183</name>
</gene>
<evidence type="ECO:0000256" key="5">
    <source>
        <dbReference type="ARBA" id="ARBA00023211"/>
    </source>
</evidence>
<evidence type="ECO:0000256" key="3">
    <source>
        <dbReference type="ARBA" id="ARBA00022842"/>
    </source>
</evidence>
<dbReference type="RefSeq" id="WP_116708355.1">
    <property type="nucleotide sequence ID" value="NZ_QEKW01000005.1"/>
</dbReference>
<name>A0A2U1FD37_9PSEU</name>
<feature type="compositionally biased region" description="Basic and acidic residues" evidence="7">
    <location>
        <begin position="180"/>
        <end position="190"/>
    </location>
</feature>
<dbReference type="CDD" id="cd02009">
    <property type="entry name" value="TPP_SHCHC_synthase"/>
    <property type="match status" value="1"/>
</dbReference>
<dbReference type="CDD" id="cd07037">
    <property type="entry name" value="TPP_PYR_MenD"/>
    <property type="match status" value="1"/>
</dbReference>
<keyword evidence="1 6" id="KW-0808">Transferase</keyword>
<organism evidence="9 10">
    <name type="scientific">Actinomycetospora cinnamomea</name>
    <dbReference type="NCBI Taxonomy" id="663609"/>
    <lineage>
        <taxon>Bacteria</taxon>
        <taxon>Bacillati</taxon>
        <taxon>Actinomycetota</taxon>
        <taxon>Actinomycetes</taxon>
        <taxon>Pseudonocardiales</taxon>
        <taxon>Pseudonocardiaceae</taxon>
        <taxon>Actinomycetospora</taxon>
    </lineage>
</organism>
<keyword evidence="4 6" id="KW-0786">Thiamine pyrophosphate</keyword>
<keyword evidence="6" id="KW-0474">Menaquinone biosynthesis</keyword>
<reference evidence="9 10" key="1">
    <citation type="submission" date="2018-04" db="EMBL/GenBank/DDBJ databases">
        <title>Genomic Encyclopedia of Type Strains, Phase IV (KMG-IV): sequencing the most valuable type-strain genomes for metagenomic binning, comparative biology and taxonomic classification.</title>
        <authorList>
            <person name="Goeker M."/>
        </authorList>
    </citation>
    <scope>NUCLEOTIDE SEQUENCE [LARGE SCALE GENOMIC DNA]</scope>
    <source>
        <strain evidence="9 10">DSM 45771</strain>
    </source>
</reference>
<feature type="compositionally biased region" description="Low complexity" evidence="7">
    <location>
        <begin position="202"/>
        <end position="222"/>
    </location>
</feature>
<protein>
    <recommendedName>
        <fullName evidence="6">2-succinyl-5-enolpyruvyl-6-hydroxy-3-cyclohexene-1-carboxylate synthase</fullName>
        <shortName evidence="6">SEPHCHC synthase</shortName>
        <ecNumber evidence="6">2.2.1.9</ecNumber>
    </recommendedName>
    <alternativeName>
        <fullName evidence="6">Menaquinone biosynthesis protein MenD</fullName>
    </alternativeName>
</protein>
<dbReference type="EC" id="2.2.1.9" evidence="6"/>
<comment type="function">
    <text evidence="6">Catalyzes the thiamine diphosphate-dependent decarboxylation of 2-oxoglutarate and the subsequent addition of the resulting succinic semialdehyde-thiamine pyrophosphate anion to isochorismate to yield 2-succinyl-5-enolpyruvyl-6-hydroxy-3-cyclohexene-1-carboxylate (SEPHCHC).</text>
</comment>
<evidence type="ECO:0000259" key="8">
    <source>
        <dbReference type="Pfam" id="PF02776"/>
    </source>
</evidence>
<comment type="similarity">
    <text evidence="6">Belongs to the TPP enzyme family. MenD subfamily.</text>
</comment>
<comment type="pathway">
    <text evidence="6">Quinol/quinone metabolism; menaquinone biosynthesis.</text>
</comment>
<evidence type="ECO:0000256" key="4">
    <source>
        <dbReference type="ARBA" id="ARBA00023052"/>
    </source>
</evidence>
<keyword evidence="3 6" id="KW-0460">Magnesium</keyword>
<dbReference type="UniPathway" id="UPA01057">
    <property type="reaction ID" value="UER00164"/>
</dbReference>
<dbReference type="GO" id="GO:0030976">
    <property type="term" value="F:thiamine pyrophosphate binding"/>
    <property type="evidence" value="ECO:0007669"/>
    <property type="project" value="UniProtKB-UniRule"/>
</dbReference>
<comment type="catalytic activity">
    <reaction evidence="6">
        <text>isochorismate + 2-oxoglutarate + H(+) = 5-enolpyruvoyl-6-hydroxy-2-succinyl-cyclohex-3-ene-1-carboxylate + CO2</text>
        <dbReference type="Rhea" id="RHEA:25593"/>
        <dbReference type="ChEBI" id="CHEBI:15378"/>
        <dbReference type="ChEBI" id="CHEBI:16526"/>
        <dbReference type="ChEBI" id="CHEBI:16810"/>
        <dbReference type="ChEBI" id="CHEBI:29780"/>
        <dbReference type="ChEBI" id="CHEBI:58818"/>
        <dbReference type="EC" id="2.2.1.9"/>
    </reaction>
</comment>
<evidence type="ECO:0000256" key="2">
    <source>
        <dbReference type="ARBA" id="ARBA00022723"/>
    </source>
</evidence>
<comment type="cofactor">
    <cofactor evidence="6">
        <name>thiamine diphosphate</name>
        <dbReference type="ChEBI" id="CHEBI:58937"/>
    </cofactor>
    <text evidence="6">Binds 1 thiamine pyrophosphate per subunit.</text>
</comment>
<dbReference type="Gene3D" id="3.40.50.1220">
    <property type="entry name" value="TPP-binding domain"/>
    <property type="match status" value="1"/>
</dbReference>
<evidence type="ECO:0000256" key="7">
    <source>
        <dbReference type="SAM" id="MobiDB-lite"/>
    </source>
</evidence>
<proteinExistence type="inferred from homology"/>
<comment type="caution">
    <text evidence="9">The sequence shown here is derived from an EMBL/GenBank/DDBJ whole genome shotgun (WGS) entry which is preliminary data.</text>
</comment>
<feature type="region of interest" description="Disordered" evidence="7">
    <location>
        <begin position="160"/>
        <end position="222"/>
    </location>
</feature>